<dbReference type="GeneID" id="3564839"/>
<accession>Q565D3</accession>
<dbReference type="PaxDb" id="6239-C36E8.6"/>
<dbReference type="CTD" id="3564839"/>
<dbReference type="KEGG" id="cel:CELE_C36E8.6"/>
<dbReference type="AGR" id="WB:WBGene00044230"/>
<dbReference type="UCSC" id="C36E8.6">
    <property type="organism name" value="c. elegans"/>
</dbReference>
<dbReference type="AlphaFoldDB" id="Q565D3"/>
<evidence type="ECO:0000313" key="3">
    <source>
        <dbReference type="WormBase" id="C36E8.6"/>
    </source>
</evidence>
<dbReference type="EMBL" id="BX284603">
    <property type="protein sequence ID" value="CAI79133.1"/>
    <property type="molecule type" value="Genomic_DNA"/>
</dbReference>
<dbReference type="RefSeq" id="NP_001021207.1">
    <property type="nucleotide sequence ID" value="NM_001026036.1"/>
</dbReference>
<name>Q565D3_CAEEL</name>
<dbReference type="HOGENOM" id="CLU_2429051_0_0_1"/>
<sequence length="91" mass="10415">MGCRRACSDITLGLGVEEHVDPDGADRIGKLQRTLVEHETVAHYVDGQWMRRGWTSSSNVEQDGKGSREALGLGWSWKPRRIFFHEAWDFQ</sequence>
<dbReference type="Bgee" id="WBGene00044230">
    <property type="expression patterns" value="Expressed in larva and 1 other cell type or tissue"/>
</dbReference>
<dbReference type="WormBase" id="C36E8.6">
    <property type="protein sequence ID" value="CE38292"/>
    <property type="gene ID" value="WBGene00044230"/>
</dbReference>
<gene>
    <name evidence="1 3" type="ORF">C36E8.6</name>
    <name evidence="1" type="ORF">CELE_C36E8.6</name>
</gene>
<proteinExistence type="predicted"/>
<organism evidence="1 2">
    <name type="scientific">Caenorhabditis elegans</name>
    <dbReference type="NCBI Taxonomy" id="6239"/>
    <lineage>
        <taxon>Eukaryota</taxon>
        <taxon>Metazoa</taxon>
        <taxon>Ecdysozoa</taxon>
        <taxon>Nematoda</taxon>
        <taxon>Chromadorea</taxon>
        <taxon>Rhabditida</taxon>
        <taxon>Rhabditina</taxon>
        <taxon>Rhabditomorpha</taxon>
        <taxon>Rhabditoidea</taxon>
        <taxon>Rhabditidae</taxon>
        <taxon>Peloderinae</taxon>
        <taxon>Caenorhabditis</taxon>
    </lineage>
</organism>
<dbReference type="Proteomes" id="UP000001940">
    <property type="component" value="Chromosome III"/>
</dbReference>
<dbReference type="InParanoid" id="Q565D3"/>
<evidence type="ECO:0000313" key="1">
    <source>
        <dbReference type="EMBL" id="CAI79133.1"/>
    </source>
</evidence>
<keyword evidence="2" id="KW-1185">Reference proteome</keyword>
<protein>
    <submittedName>
        <fullName evidence="1">Uncharacterized protein</fullName>
    </submittedName>
</protein>
<reference evidence="1 2" key="1">
    <citation type="journal article" date="1998" name="Science">
        <title>Genome sequence of the nematode C. elegans: a platform for investigating biology.</title>
        <authorList>
            <consortium name="The C. elegans sequencing consortium"/>
            <person name="Sulson J.E."/>
            <person name="Waterston R."/>
        </authorList>
    </citation>
    <scope>NUCLEOTIDE SEQUENCE [LARGE SCALE GENOMIC DNA]</scope>
    <source>
        <strain evidence="1 2">Bristol N2</strain>
    </source>
</reference>
<evidence type="ECO:0000313" key="2">
    <source>
        <dbReference type="Proteomes" id="UP000001940"/>
    </source>
</evidence>